<dbReference type="RefSeq" id="WP_059614686.1">
    <property type="nucleotide sequence ID" value="NZ_CABVPQ010000059.1"/>
</dbReference>
<dbReference type="EMBL" id="LOTN01000059">
    <property type="protein sequence ID" value="KUZ83938.1"/>
    <property type="molecule type" value="Genomic_DNA"/>
</dbReference>
<name>A0A102LXP3_9BURK</name>
<gene>
    <name evidence="1" type="ORF">WI38_27095</name>
</gene>
<reference evidence="1 2" key="1">
    <citation type="submission" date="2015-11" db="EMBL/GenBank/DDBJ databases">
        <title>Expanding the genomic diversity of Burkholderia species for the development of highly accurate diagnostics.</title>
        <authorList>
            <person name="Sahl J."/>
            <person name="Keim P."/>
            <person name="Wagner D."/>
        </authorList>
    </citation>
    <scope>NUCLEOTIDE SEQUENCE [LARGE SCALE GENOMIC DNA]</scope>
    <source>
        <strain evidence="1 2">RF32-BP4</strain>
    </source>
</reference>
<evidence type="ECO:0000313" key="2">
    <source>
        <dbReference type="Proteomes" id="UP000065521"/>
    </source>
</evidence>
<comment type="caution">
    <text evidence="1">The sequence shown here is derived from an EMBL/GenBank/DDBJ whole genome shotgun (WGS) entry which is preliminary data.</text>
</comment>
<sequence>MNNLALQSRLSITDIIGHAVIWILLTIVTLGLALFVYPYYLYRFVISKTVALDRDGKVAGRLECTIDLVTITGKIVIWTIISIVTFGIGYFFFLYKIVAHCMDHTRLVSVQ</sequence>
<dbReference type="Proteomes" id="UP000065521">
    <property type="component" value="Unassembled WGS sequence"/>
</dbReference>
<proteinExistence type="predicted"/>
<evidence type="ECO:0000313" key="1">
    <source>
        <dbReference type="EMBL" id="KUZ83938.1"/>
    </source>
</evidence>
<dbReference type="InterPro" id="IPR046515">
    <property type="entry name" value="DUF6693"/>
</dbReference>
<dbReference type="Pfam" id="PF20403">
    <property type="entry name" value="DUF6693"/>
    <property type="match status" value="1"/>
</dbReference>
<organism evidence="1 2">
    <name type="scientific">Burkholderia ubonensis</name>
    <dbReference type="NCBI Taxonomy" id="101571"/>
    <lineage>
        <taxon>Bacteria</taxon>
        <taxon>Pseudomonadati</taxon>
        <taxon>Pseudomonadota</taxon>
        <taxon>Betaproteobacteria</taxon>
        <taxon>Burkholderiales</taxon>
        <taxon>Burkholderiaceae</taxon>
        <taxon>Burkholderia</taxon>
        <taxon>Burkholderia cepacia complex</taxon>
    </lineage>
</organism>
<accession>A0A102LXP3</accession>
<dbReference type="AlphaFoldDB" id="A0A102LXP3"/>
<protein>
    <submittedName>
        <fullName evidence="1">Uncharacterized protein</fullName>
    </submittedName>
</protein>